<gene>
    <name evidence="1" type="ORF">RRG08_030156</name>
</gene>
<organism evidence="1 2">
    <name type="scientific">Elysia crispata</name>
    <name type="common">lettuce slug</name>
    <dbReference type="NCBI Taxonomy" id="231223"/>
    <lineage>
        <taxon>Eukaryota</taxon>
        <taxon>Metazoa</taxon>
        <taxon>Spiralia</taxon>
        <taxon>Lophotrochozoa</taxon>
        <taxon>Mollusca</taxon>
        <taxon>Gastropoda</taxon>
        <taxon>Heterobranchia</taxon>
        <taxon>Euthyneura</taxon>
        <taxon>Panpulmonata</taxon>
        <taxon>Sacoglossa</taxon>
        <taxon>Placobranchoidea</taxon>
        <taxon>Plakobranchidae</taxon>
        <taxon>Elysia</taxon>
    </lineage>
</organism>
<dbReference type="AlphaFoldDB" id="A0AAE1DKH2"/>
<reference evidence="1" key="1">
    <citation type="journal article" date="2023" name="G3 (Bethesda)">
        <title>A reference genome for the long-term kleptoplast-retaining sea slug Elysia crispata morphotype clarki.</title>
        <authorList>
            <person name="Eastman K.E."/>
            <person name="Pendleton A.L."/>
            <person name="Shaikh M.A."/>
            <person name="Suttiyut T."/>
            <person name="Ogas R."/>
            <person name="Tomko P."/>
            <person name="Gavelis G."/>
            <person name="Widhalm J.R."/>
            <person name="Wisecaver J.H."/>
        </authorList>
    </citation>
    <scope>NUCLEOTIDE SEQUENCE</scope>
    <source>
        <strain evidence="1">ECLA1</strain>
    </source>
</reference>
<comment type="caution">
    <text evidence="1">The sequence shown here is derived from an EMBL/GenBank/DDBJ whole genome shotgun (WGS) entry which is preliminary data.</text>
</comment>
<accession>A0AAE1DKH2</accession>
<evidence type="ECO:0000313" key="1">
    <source>
        <dbReference type="EMBL" id="KAK3774074.1"/>
    </source>
</evidence>
<name>A0AAE1DKH2_9GAST</name>
<sequence>MQMEPSCQEYSGPHARRFDVCVRQLVMSLAAGYYGMGIKSLVTVQPMGPVGSSTVSFCPGPTTHISGRRVATRPNRLNLRGVNSPRLLIYLLMFKAIAH</sequence>
<dbReference type="Proteomes" id="UP001283361">
    <property type="component" value="Unassembled WGS sequence"/>
</dbReference>
<evidence type="ECO:0000313" key="2">
    <source>
        <dbReference type="Proteomes" id="UP001283361"/>
    </source>
</evidence>
<proteinExistence type="predicted"/>
<protein>
    <submittedName>
        <fullName evidence="1">Uncharacterized protein</fullName>
    </submittedName>
</protein>
<keyword evidence="2" id="KW-1185">Reference proteome</keyword>
<dbReference type="EMBL" id="JAWDGP010003469">
    <property type="protein sequence ID" value="KAK3774074.1"/>
    <property type="molecule type" value="Genomic_DNA"/>
</dbReference>